<organism evidence="2 3">
    <name type="scientific">Ichthyophthirius multifiliis</name>
    <name type="common">White spot disease agent</name>
    <name type="synonym">Ich</name>
    <dbReference type="NCBI Taxonomy" id="5932"/>
    <lineage>
        <taxon>Eukaryota</taxon>
        <taxon>Sar</taxon>
        <taxon>Alveolata</taxon>
        <taxon>Ciliophora</taxon>
        <taxon>Intramacronucleata</taxon>
        <taxon>Oligohymenophorea</taxon>
        <taxon>Hymenostomatida</taxon>
        <taxon>Ophryoglenina</taxon>
        <taxon>Ichthyophthirius</taxon>
    </lineage>
</organism>
<keyword evidence="1" id="KW-1133">Transmembrane helix</keyword>
<proteinExistence type="predicted"/>
<dbReference type="STRING" id="857967.G0R3K0"/>
<dbReference type="RefSeq" id="XP_004027334.1">
    <property type="nucleotide sequence ID" value="XM_004027285.1"/>
</dbReference>
<evidence type="ECO:0000256" key="1">
    <source>
        <dbReference type="SAM" id="Phobius"/>
    </source>
</evidence>
<dbReference type="OMA" id="WAWIQDV"/>
<dbReference type="eggNOG" id="ENOG502SKD6">
    <property type="taxonomic scope" value="Eukaryota"/>
</dbReference>
<dbReference type="OrthoDB" id="301597at2759"/>
<reference evidence="2 3" key="1">
    <citation type="submission" date="2011-07" db="EMBL/GenBank/DDBJ databases">
        <authorList>
            <person name="Coyne R."/>
            <person name="Brami D."/>
            <person name="Johnson J."/>
            <person name="Hostetler J."/>
            <person name="Hannick L."/>
            <person name="Clark T."/>
            <person name="Cassidy-Hanley D."/>
            <person name="Inman J."/>
        </authorList>
    </citation>
    <scope>NUCLEOTIDE SEQUENCE [LARGE SCALE GENOMIC DNA]</scope>
    <source>
        <strain evidence="2 3">G5</strain>
    </source>
</reference>
<evidence type="ECO:0008006" key="4">
    <source>
        <dbReference type="Google" id="ProtNLM"/>
    </source>
</evidence>
<dbReference type="InParanoid" id="G0R3K0"/>
<accession>G0R3K0</accession>
<dbReference type="AlphaFoldDB" id="G0R3K0"/>
<name>G0R3K0_ICHMU</name>
<dbReference type="EMBL" id="GL984303">
    <property type="protein sequence ID" value="EGR27989.1"/>
    <property type="molecule type" value="Genomic_DNA"/>
</dbReference>
<dbReference type="GeneID" id="14904035"/>
<evidence type="ECO:0000313" key="3">
    <source>
        <dbReference type="Proteomes" id="UP000008983"/>
    </source>
</evidence>
<sequence length="286" mass="34597">MISQTSLKISYNLKLSNLNSNALVMKSQFNKIAWESSNPYNKRWEYKFKHSYYTYPRDYEHTHVKKPQDSWDVVPLYYAYFKDFVDRWIPGMNMVWQRRNRVFDKFNVYFLPATSLFFYQFAHLAIGFKVLAAYPLFLIYTRIRDRTLDPDFKETYLRDMLYQNSEISKYFNEETIHVLDYDFEYLPGYLDTAKFPEYENKVFRFFNTDTSQCQGFFKFGDVESGATMTLKMKTMPIPGKYRYQVGEPYYFYDLRAEITHNGVFKEVVLVDENETLKKIRPYLFLI</sequence>
<evidence type="ECO:0000313" key="2">
    <source>
        <dbReference type="EMBL" id="EGR27989.1"/>
    </source>
</evidence>
<protein>
    <recommendedName>
        <fullName evidence="4">Transmembrane protein</fullName>
    </recommendedName>
</protein>
<keyword evidence="3" id="KW-1185">Reference proteome</keyword>
<gene>
    <name evidence="2" type="ORF">IMG5_185720</name>
</gene>
<dbReference type="Proteomes" id="UP000008983">
    <property type="component" value="Unassembled WGS sequence"/>
</dbReference>
<feature type="transmembrane region" description="Helical" evidence="1">
    <location>
        <begin position="117"/>
        <end position="140"/>
    </location>
</feature>
<keyword evidence="1" id="KW-0472">Membrane</keyword>
<keyword evidence="1" id="KW-0812">Transmembrane</keyword>